<sequence length="687" mass="79268">MPQPRPTRLLSRRTIFDGAIKQVRDRGLDHAVEREKHLKPLLCLKNLINGEPSKSLPVSLIKRSLPLPLPFRPIEFLRKYPSVFEEFLPTAAAVAAPHFRLTPKTLRLDADEQLLHHSDRFKQQAAEKLSKLLMLSRIHKIPLSIIKLLLWDVGLPDDYAQTVVPEFPDCFRIADGFLELVCWSHELAVPALQHRSRKNREDEFDGEVVFPVQFSNGFEIDKKYEKWLREWQRLPYVSPYENFSHLGSTSDESDRWVVGVLHEILHVFVGKKVEKDILLEFGECLGLRSRFKRALLQHPGIFYVSSKNGTYTVVLREGYKRGALVEDHPVMNLRTQYVHLMNSVREEGKIGKVVQVDEVEAKGVEGVEGEGDGVSVEEGEDEEEACEVEDASETDVDDDEEGARRGSHRVATGRRVRDYGKEKLDVVKSGRDSWRERSPLRGSRRERSPLRDSRNERSVGRTTEKNSFEFSKRRQVRGDHKDVEYTQERSRGRDYGKEKLDVDKFKRDSGRERSPLRGSHRGRSPLRDFQNERSVRGTREKNSFEFSHRRQLRGAHKDVEYAQERSRSSKRNCRDKKAHIHGLLRLKIAIDVARSLNYLYPRCTSCENLKAANMLLDSDDLNLTQVDSNEQILDGDNSRGTPKCDVMEPLEWRVAATLCSTAIVLLSHIIKYCVDITCSNKRHYTWV</sequence>
<dbReference type="GO" id="GO:0003723">
    <property type="term" value="F:RNA binding"/>
    <property type="evidence" value="ECO:0007669"/>
    <property type="project" value="InterPro"/>
</dbReference>
<gene>
    <name evidence="3" type="ORF">VNO78_33111</name>
</gene>
<evidence type="ECO:0000313" key="4">
    <source>
        <dbReference type="Proteomes" id="UP001386955"/>
    </source>
</evidence>
<feature type="domain" description="PORR" evidence="2">
    <location>
        <begin position="23"/>
        <end position="344"/>
    </location>
</feature>
<dbReference type="Pfam" id="PF11955">
    <property type="entry name" value="PORR"/>
    <property type="match status" value="1"/>
</dbReference>
<reference evidence="3 4" key="1">
    <citation type="submission" date="2024-01" db="EMBL/GenBank/DDBJ databases">
        <title>The genomes of 5 underutilized Papilionoideae crops provide insights into root nodulation and disease resistanc.</title>
        <authorList>
            <person name="Jiang F."/>
        </authorList>
    </citation>
    <scope>NUCLEOTIDE SEQUENCE [LARGE SCALE GENOMIC DNA]</scope>
    <source>
        <strain evidence="3">DUOXIRENSHENG_FW03</strain>
        <tissue evidence="3">Leaves</tissue>
    </source>
</reference>
<accession>A0AAN9NWR9</accession>
<dbReference type="InterPro" id="IPR045040">
    <property type="entry name" value="PORR_fam"/>
</dbReference>
<dbReference type="Proteomes" id="UP001386955">
    <property type="component" value="Unassembled WGS sequence"/>
</dbReference>
<feature type="compositionally biased region" description="Basic and acidic residues" evidence="1">
    <location>
        <begin position="525"/>
        <end position="548"/>
    </location>
</feature>
<keyword evidence="4" id="KW-1185">Reference proteome</keyword>
<proteinExistence type="predicted"/>
<dbReference type="AlphaFoldDB" id="A0AAN9NWR9"/>
<dbReference type="PANTHER" id="PTHR31476">
    <property type="entry name" value="PROTEIN WHAT'S THIS FACTOR 1 HOMOLOG, CHLOROPLASTIC"/>
    <property type="match status" value="1"/>
</dbReference>
<evidence type="ECO:0000256" key="1">
    <source>
        <dbReference type="SAM" id="MobiDB-lite"/>
    </source>
</evidence>
<protein>
    <recommendedName>
        <fullName evidence="2">PORR domain-containing protein</fullName>
    </recommendedName>
</protein>
<comment type="caution">
    <text evidence="3">The sequence shown here is derived from an EMBL/GenBank/DDBJ whole genome shotgun (WGS) entry which is preliminary data.</text>
</comment>
<name>A0AAN9NWR9_PSOTE</name>
<dbReference type="PANTHER" id="PTHR31476:SF16">
    <property type="entry name" value="F14O23.23 PROTEIN"/>
    <property type="match status" value="1"/>
</dbReference>
<organism evidence="3 4">
    <name type="scientific">Psophocarpus tetragonolobus</name>
    <name type="common">Winged bean</name>
    <name type="synonym">Dolichos tetragonolobus</name>
    <dbReference type="NCBI Taxonomy" id="3891"/>
    <lineage>
        <taxon>Eukaryota</taxon>
        <taxon>Viridiplantae</taxon>
        <taxon>Streptophyta</taxon>
        <taxon>Embryophyta</taxon>
        <taxon>Tracheophyta</taxon>
        <taxon>Spermatophyta</taxon>
        <taxon>Magnoliopsida</taxon>
        <taxon>eudicotyledons</taxon>
        <taxon>Gunneridae</taxon>
        <taxon>Pentapetalae</taxon>
        <taxon>rosids</taxon>
        <taxon>fabids</taxon>
        <taxon>Fabales</taxon>
        <taxon>Fabaceae</taxon>
        <taxon>Papilionoideae</taxon>
        <taxon>50 kb inversion clade</taxon>
        <taxon>NPAAA clade</taxon>
        <taxon>indigoferoid/millettioid clade</taxon>
        <taxon>Phaseoleae</taxon>
        <taxon>Psophocarpus</taxon>
    </lineage>
</organism>
<evidence type="ECO:0000313" key="3">
    <source>
        <dbReference type="EMBL" id="KAK7380596.1"/>
    </source>
</evidence>
<feature type="region of interest" description="Disordered" evidence="1">
    <location>
        <begin position="362"/>
        <end position="574"/>
    </location>
</feature>
<feature type="compositionally biased region" description="Acidic residues" evidence="1">
    <location>
        <begin position="367"/>
        <end position="401"/>
    </location>
</feature>
<dbReference type="EMBL" id="JAYMYS010000009">
    <property type="protein sequence ID" value="KAK7380596.1"/>
    <property type="molecule type" value="Genomic_DNA"/>
</dbReference>
<feature type="compositionally biased region" description="Basic and acidic residues" evidence="1">
    <location>
        <begin position="555"/>
        <end position="567"/>
    </location>
</feature>
<evidence type="ECO:0000259" key="2">
    <source>
        <dbReference type="Pfam" id="PF11955"/>
    </source>
</evidence>
<feature type="compositionally biased region" description="Basic and acidic residues" evidence="1">
    <location>
        <begin position="415"/>
        <end position="515"/>
    </location>
</feature>
<dbReference type="InterPro" id="IPR021099">
    <property type="entry name" value="PORR_domain"/>
</dbReference>
<feature type="compositionally biased region" description="Basic residues" evidence="1">
    <location>
        <begin position="405"/>
        <end position="414"/>
    </location>
</feature>